<proteinExistence type="predicted"/>
<comment type="caution">
    <text evidence="1">The sequence shown here is derived from an EMBL/GenBank/DDBJ whole genome shotgun (WGS) entry which is preliminary data.</text>
</comment>
<dbReference type="Proteomes" id="UP001056120">
    <property type="component" value="Linkage Group LG23"/>
</dbReference>
<sequence>MIKGVEIIHITDCSSFKDVFTPASTNFDLGALREYVTSDTSFDQSDVILEGETSEMNEYTPNMTYPSYLLHTCHHLQHLELHKDGRVKEVVFEMDSQRPLLLPYLQVLELHGLKDMSHVWKCNWNNFLIPQHHPLQFPFQNLTNISLEHCHNIKYLFSPLMAKFLSNLKDVYVEECDGIEEVVSSRDDENKETTPSTSSHQHTTLFPCLDILTLHILSGLKRIDGADQSQLSAQAVGACWSLCQCPRRIYIEMCDALSSLIPWYAPQQMKRLEELKVQWCTR</sequence>
<keyword evidence="2" id="KW-1185">Reference proteome</keyword>
<gene>
    <name evidence="1" type="ORF">L1987_68954</name>
</gene>
<dbReference type="EMBL" id="CM042040">
    <property type="protein sequence ID" value="KAI3717374.1"/>
    <property type="molecule type" value="Genomic_DNA"/>
</dbReference>
<accession>A0ACB9B4D1</accession>
<evidence type="ECO:0000313" key="2">
    <source>
        <dbReference type="Proteomes" id="UP001056120"/>
    </source>
</evidence>
<name>A0ACB9B4D1_9ASTR</name>
<reference evidence="1 2" key="2">
    <citation type="journal article" date="2022" name="Mol. Ecol. Resour.">
        <title>The genomes of chicory, endive, great burdock and yacon provide insights into Asteraceae paleo-polyploidization history and plant inulin production.</title>
        <authorList>
            <person name="Fan W."/>
            <person name="Wang S."/>
            <person name="Wang H."/>
            <person name="Wang A."/>
            <person name="Jiang F."/>
            <person name="Liu H."/>
            <person name="Zhao H."/>
            <person name="Xu D."/>
            <person name="Zhang Y."/>
        </authorList>
    </citation>
    <scope>NUCLEOTIDE SEQUENCE [LARGE SCALE GENOMIC DNA]</scope>
    <source>
        <strain evidence="2">cv. Yunnan</strain>
        <tissue evidence="1">Leaves</tissue>
    </source>
</reference>
<organism evidence="1 2">
    <name type="scientific">Smallanthus sonchifolius</name>
    <dbReference type="NCBI Taxonomy" id="185202"/>
    <lineage>
        <taxon>Eukaryota</taxon>
        <taxon>Viridiplantae</taxon>
        <taxon>Streptophyta</taxon>
        <taxon>Embryophyta</taxon>
        <taxon>Tracheophyta</taxon>
        <taxon>Spermatophyta</taxon>
        <taxon>Magnoliopsida</taxon>
        <taxon>eudicotyledons</taxon>
        <taxon>Gunneridae</taxon>
        <taxon>Pentapetalae</taxon>
        <taxon>asterids</taxon>
        <taxon>campanulids</taxon>
        <taxon>Asterales</taxon>
        <taxon>Asteraceae</taxon>
        <taxon>Asteroideae</taxon>
        <taxon>Heliantheae alliance</taxon>
        <taxon>Millerieae</taxon>
        <taxon>Smallanthus</taxon>
    </lineage>
</organism>
<protein>
    <submittedName>
        <fullName evidence="1">Uncharacterized protein</fullName>
    </submittedName>
</protein>
<reference evidence="2" key="1">
    <citation type="journal article" date="2022" name="Mol. Ecol. Resour.">
        <title>The genomes of chicory, endive, great burdock and yacon provide insights into Asteraceae palaeo-polyploidization history and plant inulin production.</title>
        <authorList>
            <person name="Fan W."/>
            <person name="Wang S."/>
            <person name="Wang H."/>
            <person name="Wang A."/>
            <person name="Jiang F."/>
            <person name="Liu H."/>
            <person name="Zhao H."/>
            <person name="Xu D."/>
            <person name="Zhang Y."/>
        </authorList>
    </citation>
    <scope>NUCLEOTIDE SEQUENCE [LARGE SCALE GENOMIC DNA]</scope>
    <source>
        <strain evidence="2">cv. Yunnan</strain>
    </source>
</reference>
<evidence type="ECO:0000313" key="1">
    <source>
        <dbReference type="EMBL" id="KAI3717374.1"/>
    </source>
</evidence>